<sequence>MFSGRNDISNSNIHQTGSSHPDYKVDKYMHYQYYATPVFGEMKIAQYSNTKLLITDLYRIAIFMKNEIDEKNLDLAIGFQVVGKFL</sequence>
<reference evidence="1" key="1">
    <citation type="submission" date="2021-01" db="EMBL/GenBank/DDBJ databases">
        <title>Metabolic potential, ecology and presence of endohyphal bacteria is reflected in genomic diversity of Mucoromycotina.</title>
        <authorList>
            <person name="Muszewska A."/>
            <person name="Okrasinska A."/>
            <person name="Steczkiewicz K."/>
            <person name="Drgas O."/>
            <person name="Orlowska M."/>
            <person name="Perlinska-Lenart U."/>
            <person name="Aleksandrzak-Piekarczyk T."/>
            <person name="Szatraj K."/>
            <person name="Zielenkiewicz U."/>
            <person name="Pilsyk S."/>
            <person name="Malc E."/>
            <person name="Mieczkowski P."/>
            <person name="Kruszewska J.S."/>
            <person name="Biernat P."/>
            <person name="Pawlowska J."/>
        </authorList>
    </citation>
    <scope>NUCLEOTIDE SEQUENCE</scope>
    <source>
        <strain evidence="1">WA0000018081</strain>
    </source>
</reference>
<gene>
    <name evidence="1" type="ORF">INT48_004631</name>
</gene>
<comment type="caution">
    <text evidence="1">The sequence shown here is derived from an EMBL/GenBank/DDBJ whole genome shotgun (WGS) entry which is preliminary data.</text>
</comment>
<dbReference type="EMBL" id="JAEPRE010000009">
    <property type="protein sequence ID" value="KAG2237129.1"/>
    <property type="molecule type" value="Genomic_DNA"/>
</dbReference>
<evidence type="ECO:0000313" key="1">
    <source>
        <dbReference type="EMBL" id="KAG2237129.1"/>
    </source>
</evidence>
<proteinExistence type="predicted"/>
<name>A0A8H7W3F2_9FUNG</name>
<dbReference type="AlphaFoldDB" id="A0A8H7W3F2"/>
<keyword evidence="2" id="KW-1185">Reference proteome</keyword>
<protein>
    <submittedName>
        <fullName evidence="1">Uncharacterized protein</fullName>
    </submittedName>
</protein>
<accession>A0A8H7W3F2</accession>
<organism evidence="1 2">
    <name type="scientific">Thamnidium elegans</name>
    <dbReference type="NCBI Taxonomy" id="101142"/>
    <lineage>
        <taxon>Eukaryota</taxon>
        <taxon>Fungi</taxon>
        <taxon>Fungi incertae sedis</taxon>
        <taxon>Mucoromycota</taxon>
        <taxon>Mucoromycotina</taxon>
        <taxon>Mucoromycetes</taxon>
        <taxon>Mucorales</taxon>
        <taxon>Mucorineae</taxon>
        <taxon>Mucoraceae</taxon>
        <taxon>Thamnidium</taxon>
    </lineage>
</organism>
<evidence type="ECO:0000313" key="2">
    <source>
        <dbReference type="Proteomes" id="UP000613177"/>
    </source>
</evidence>
<dbReference type="Proteomes" id="UP000613177">
    <property type="component" value="Unassembled WGS sequence"/>
</dbReference>